<dbReference type="PROSITE" id="PS51257">
    <property type="entry name" value="PROKAR_LIPOPROTEIN"/>
    <property type="match status" value="1"/>
</dbReference>
<feature type="compositionally biased region" description="Basic and acidic residues" evidence="3">
    <location>
        <begin position="181"/>
        <end position="192"/>
    </location>
</feature>
<sequence>MAGSDKERFGGAALATGISFIAISVSIACLVHVFFLASPNAQCSCPQNGKPDESQNTTAEIAKRKTIQAATKEKIRIKMREDADTTLGQTIGERNVRKRRQSSNQGQQVNGNTAFGGYLHNAILRLQQQMITVEGRTQYLQDQYTRKQNQQAPRGPPGNPGMPGRDGSDGRSGMDGPMGHPGRDGPQGKDGHPGSAGSSGPPGVNGLTGHRGERGMKGVVGEPGVKGDRGLAGLKGSRGTAGLPGENGEPGIHGRAGNTGDKGEPGETTCYVTERGRRVEKSCYEAASYEASGRDQTAGDGGGLTYIRWGRTTCPVGGAKIVYSGQAAGTRHEKARTGGSPYICVPNQPWYFGQVDPSTPLANVSQASRDALLRDQTRSTLHGTYFYLSCVLCLVRTRSVQIMLPARKECYRGWHREYDGYLAVQSNRKDHENVVCIDRDSRGLLQDADCSKAFTTAILWKPWEIEVLSSSIFLPFSAVYRQNDGARTNEKDVRRANGNTEGRKLSCDVDASSIKRSARPEDEIKFTDDRVCKSFLMGLCPHELFNNTWIFKTKMDLGPCSKIHESALKADYEIAAEKRDYGYDIDKNSNIKERLEETQDDHNLVPEAQAVHDLAEQIGKKLAEAEAMGAEGKVDESMELMKEVEELKSKKRIAEDVYRETLPSSSLQQQKLRVCEVCAAYLSLYDNDRRLADHFGGKLHMGFIKIRDRLKELQDGVEKKRADREMERTRRREEREKEREQEKRVVAAEVEVGATAEREEGEGGAVQGHVLVPDRGQDPNLAQRTGPHLAAPDLLLLQSQPLKPSHPNTHPSSHPSSHPNAHPSSHRQDLVPDQKARISSTF</sequence>
<keyword evidence="6" id="KW-1185">Reference proteome</keyword>
<organism evidence="5 6">
    <name type="scientific">Desmophyllum pertusum</name>
    <dbReference type="NCBI Taxonomy" id="174260"/>
    <lineage>
        <taxon>Eukaryota</taxon>
        <taxon>Metazoa</taxon>
        <taxon>Cnidaria</taxon>
        <taxon>Anthozoa</taxon>
        <taxon>Hexacorallia</taxon>
        <taxon>Scleractinia</taxon>
        <taxon>Caryophylliina</taxon>
        <taxon>Caryophylliidae</taxon>
        <taxon>Desmophyllum</taxon>
    </lineage>
</organism>
<keyword evidence="4" id="KW-1133">Transmembrane helix</keyword>
<keyword evidence="4" id="KW-0472">Membrane</keyword>
<dbReference type="EMBL" id="MU827307">
    <property type="protein sequence ID" value="KAJ7362119.1"/>
    <property type="molecule type" value="Genomic_DNA"/>
</dbReference>
<dbReference type="OrthoDB" id="8964326at2759"/>
<accession>A0A9W9YT97</accession>
<dbReference type="GO" id="GO:0006376">
    <property type="term" value="P:mRNA splice site recognition"/>
    <property type="evidence" value="ECO:0007669"/>
    <property type="project" value="InterPro"/>
</dbReference>
<protein>
    <submittedName>
        <fullName evidence="5">RNA-binding protein Luc7-like 1</fullName>
    </submittedName>
</protein>
<evidence type="ECO:0000313" key="6">
    <source>
        <dbReference type="Proteomes" id="UP001163046"/>
    </source>
</evidence>
<dbReference type="GO" id="GO:0003729">
    <property type="term" value="F:mRNA binding"/>
    <property type="evidence" value="ECO:0007669"/>
    <property type="project" value="InterPro"/>
</dbReference>
<feature type="compositionally biased region" description="Low complexity" evidence="3">
    <location>
        <begin position="193"/>
        <end position="202"/>
    </location>
</feature>
<dbReference type="AlphaFoldDB" id="A0A9W9YT97"/>
<dbReference type="InterPro" id="IPR008160">
    <property type="entry name" value="Collagen"/>
</dbReference>
<dbReference type="PANTHER" id="PTHR12375">
    <property type="entry name" value="RNA-BINDING PROTEIN LUC7-RELATED"/>
    <property type="match status" value="1"/>
</dbReference>
<dbReference type="Proteomes" id="UP001163046">
    <property type="component" value="Unassembled WGS sequence"/>
</dbReference>
<dbReference type="InterPro" id="IPR004882">
    <property type="entry name" value="Luc7-rel"/>
</dbReference>
<gene>
    <name evidence="5" type="primary">LUC7L</name>
    <name evidence="5" type="ORF">OS493_013210</name>
</gene>
<dbReference type="GO" id="GO:0005685">
    <property type="term" value="C:U1 snRNP"/>
    <property type="evidence" value="ECO:0007669"/>
    <property type="project" value="InterPro"/>
</dbReference>
<evidence type="ECO:0000256" key="4">
    <source>
        <dbReference type="SAM" id="Phobius"/>
    </source>
</evidence>
<evidence type="ECO:0000256" key="2">
    <source>
        <dbReference type="SAM" id="Coils"/>
    </source>
</evidence>
<feature type="compositionally biased region" description="Low complexity" evidence="3">
    <location>
        <begin position="787"/>
        <end position="823"/>
    </location>
</feature>
<dbReference type="Pfam" id="PF03194">
    <property type="entry name" value="LUC7"/>
    <property type="match status" value="1"/>
</dbReference>
<evidence type="ECO:0000256" key="1">
    <source>
        <dbReference type="ARBA" id="ARBA00005655"/>
    </source>
</evidence>
<feature type="region of interest" description="Disordered" evidence="3">
    <location>
        <begin position="714"/>
        <end position="842"/>
    </location>
</feature>
<evidence type="ECO:0000256" key="3">
    <source>
        <dbReference type="SAM" id="MobiDB-lite"/>
    </source>
</evidence>
<keyword evidence="2" id="KW-0175">Coiled coil</keyword>
<evidence type="ECO:0000313" key="5">
    <source>
        <dbReference type="EMBL" id="KAJ7362119.1"/>
    </source>
</evidence>
<feature type="transmembrane region" description="Helical" evidence="4">
    <location>
        <begin position="12"/>
        <end position="37"/>
    </location>
</feature>
<feature type="compositionally biased region" description="Basic and acidic residues" evidence="3">
    <location>
        <begin position="826"/>
        <end position="836"/>
    </location>
</feature>
<comment type="caution">
    <text evidence="5">The sequence shown here is derived from an EMBL/GenBank/DDBJ whole genome shotgun (WGS) entry which is preliminary data.</text>
</comment>
<feature type="coiled-coil region" evidence="2">
    <location>
        <begin position="630"/>
        <end position="657"/>
    </location>
</feature>
<reference evidence="5" key="1">
    <citation type="submission" date="2023-01" db="EMBL/GenBank/DDBJ databases">
        <title>Genome assembly of the deep-sea coral Lophelia pertusa.</title>
        <authorList>
            <person name="Herrera S."/>
            <person name="Cordes E."/>
        </authorList>
    </citation>
    <scope>NUCLEOTIDE SEQUENCE</scope>
    <source>
        <strain evidence="5">USNM1676648</strain>
        <tissue evidence="5">Polyp</tissue>
    </source>
</reference>
<proteinExistence type="inferred from homology"/>
<name>A0A9W9YT97_9CNID</name>
<dbReference type="Pfam" id="PF01391">
    <property type="entry name" value="Collagen"/>
    <property type="match status" value="1"/>
</dbReference>
<comment type="similarity">
    <text evidence="1">Belongs to the Luc7 family.</text>
</comment>
<feature type="region of interest" description="Disordered" evidence="3">
    <location>
        <begin position="144"/>
        <end position="266"/>
    </location>
</feature>
<feature type="compositionally biased region" description="Basic and acidic residues" evidence="3">
    <location>
        <begin position="714"/>
        <end position="746"/>
    </location>
</feature>
<keyword evidence="4" id="KW-0812">Transmembrane</keyword>